<dbReference type="RefSeq" id="WP_090119230.1">
    <property type="nucleotide sequence ID" value="NZ_FNNJ01000001.1"/>
</dbReference>
<dbReference type="InterPro" id="IPR010496">
    <property type="entry name" value="AL/BT2_dom"/>
</dbReference>
<evidence type="ECO:0000313" key="2">
    <source>
        <dbReference type="EMBL" id="SDW28727.1"/>
    </source>
</evidence>
<evidence type="ECO:0000313" key="3">
    <source>
        <dbReference type="Proteomes" id="UP000199595"/>
    </source>
</evidence>
<gene>
    <name evidence="2" type="ORF">SAMN05444411_101424</name>
</gene>
<name>A0A1H2SB11_9FLAO</name>
<accession>A0A1H2SB11</accession>
<dbReference type="STRING" id="762486.SAMN05444411_101424"/>
<dbReference type="Pfam" id="PF06439">
    <property type="entry name" value="3keto-disac_hyd"/>
    <property type="match status" value="1"/>
</dbReference>
<keyword evidence="3" id="KW-1185">Reference proteome</keyword>
<feature type="domain" description="3-keto-alpha-glucoside-1,2-lyase/3-keto-2-hydroxy-glucal hydratase" evidence="1">
    <location>
        <begin position="40"/>
        <end position="277"/>
    </location>
</feature>
<sequence>MKNFTQQLLVIILCVTASLSVYSQKSLNIEGPSKKIASKKWQPLLDKNLSKWEIWTGVPDPSVKNLPASYVIPEDGKPVDAIGLNNEMNVFSVSLDKDGTPILNISGEVYAGLTSKKEYANYHLTMLFKWGEKKWAPRLEAKRDCGLLYHCYGEHGAFWNVWKSCLELQIQEGDMGDLYCLAGTKSKVSADKTNHWDPKGERISKTAKRSVDAESPNGKWTRIDLYVVDDVAIHVVNGHVVLALKDAITNKGEKLNKGQIQIQSEGAECYAKEIFIRPLKKFPKKIKKVAGF</sequence>
<dbReference type="Proteomes" id="UP000199595">
    <property type="component" value="Unassembled WGS sequence"/>
</dbReference>
<dbReference type="AlphaFoldDB" id="A0A1H2SB11"/>
<dbReference type="Gene3D" id="2.60.120.560">
    <property type="entry name" value="Exo-inulinase, domain 1"/>
    <property type="match status" value="1"/>
</dbReference>
<protein>
    <recommendedName>
        <fullName evidence="1">3-keto-alpha-glucoside-1,2-lyase/3-keto-2-hydroxy-glucal hydratase domain-containing protein</fullName>
    </recommendedName>
</protein>
<dbReference type="GO" id="GO:0016787">
    <property type="term" value="F:hydrolase activity"/>
    <property type="evidence" value="ECO:0007669"/>
    <property type="project" value="InterPro"/>
</dbReference>
<evidence type="ECO:0000259" key="1">
    <source>
        <dbReference type="Pfam" id="PF06439"/>
    </source>
</evidence>
<proteinExistence type="predicted"/>
<organism evidence="2 3">
    <name type="scientific">Lutibacter oricola</name>
    <dbReference type="NCBI Taxonomy" id="762486"/>
    <lineage>
        <taxon>Bacteria</taxon>
        <taxon>Pseudomonadati</taxon>
        <taxon>Bacteroidota</taxon>
        <taxon>Flavobacteriia</taxon>
        <taxon>Flavobacteriales</taxon>
        <taxon>Flavobacteriaceae</taxon>
        <taxon>Lutibacter</taxon>
    </lineage>
</organism>
<dbReference type="EMBL" id="FNNJ01000001">
    <property type="protein sequence ID" value="SDW28727.1"/>
    <property type="molecule type" value="Genomic_DNA"/>
</dbReference>
<dbReference type="OrthoDB" id="259356at2"/>
<reference evidence="2 3" key="1">
    <citation type="submission" date="2016-10" db="EMBL/GenBank/DDBJ databases">
        <authorList>
            <person name="de Groot N.N."/>
        </authorList>
    </citation>
    <scope>NUCLEOTIDE SEQUENCE [LARGE SCALE GENOMIC DNA]</scope>
    <source>
        <strain evidence="2 3">DSM 24956</strain>
    </source>
</reference>